<name>A0ABQ6IKK7_9MICO</name>
<organism evidence="3 4">
    <name type="scientific">Demequina litorisediminis</name>
    <dbReference type="NCBI Taxonomy" id="1849022"/>
    <lineage>
        <taxon>Bacteria</taxon>
        <taxon>Bacillati</taxon>
        <taxon>Actinomycetota</taxon>
        <taxon>Actinomycetes</taxon>
        <taxon>Micrococcales</taxon>
        <taxon>Demequinaceae</taxon>
        <taxon>Demequina</taxon>
    </lineage>
</organism>
<protein>
    <submittedName>
        <fullName evidence="3">Uncharacterized protein</fullName>
    </submittedName>
</protein>
<reference evidence="4" key="1">
    <citation type="journal article" date="2019" name="Int. J. Syst. Evol. Microbiol.">
        <title>The Global Catalogue of Microorganisms (GCM) 10K type strain sequencing project: providing services to taxonomists for standard genome sequencing and annotation.</title>
        <authorList>
            <consortium name="The Broad Institute Genomics Platform"/>
            <consortium name="The Broad Institute Genome Sequencing Center for Infectious Disease"/>
            <person name="Wu L."/>
            <person name="Ma J."/>
        </authorList>
    </citation>
    <scope>NUCLEOTIDE SEQUENCE [LARGE SCALE GENOMIC DNA]</scope>
    <source>
        <strain evidence="4">NBRC 112299</strain>
    </source>
</reference>
<keyword evidence="4" id="KW-1185">Reference proteome</keyword>
<keyword evidence="2" id="KW-0472">Membrane</keyword>
<evidence type="ECO:0000313" key="4">
    <source>
        <dbReference type="Proteomes" id="UP001157125"/>
    </source>
</evidence>
<evidence type="ECO:0000256" key="1">
    <source>
        <dbReference type="SAM" id="MobiDB-lite"/>
    </source>
</evidence>
<dbReference type="EMBL" id="BSUN01000001">
    <property type="protein sequence ID" value="GMA37199.1"/>
    <property type="molecule type" value="Genomic_DNA"/>
</dbReference>
<dbReference type="Proteomes" id="UP001157125">
    <property type="component" value="Unassembled WGS sequence"/>
</dbReference>
<keyword evidence="2" id="KW-0812">Transmembrane</keyword>
<feature type="transmembrane region" description="Helical" evidence="2">
    <location>
        <begin position="98"/>
        <end position="120"/>
    </location>
</feature>
<evidence type="ECO:0000313" key="3">
    <source>
        <dbReference type="EMBL" id="GMA37199.1"/>
    </source>
</evidence>
<proteinExistence type="predicted"/>
<evidence type="ECO:0000256" key="2">
    <source>
        <dbReference type="SAM" id="Phobius"/>
    </source>
</evidence>
<sequence length="126" mass="13346">MARVEVADGALDVAWGAGDVDDRVTPHASQRCEALRLVAVNAHEGRPVGYWRTPARRARDDVAARERAGGDRMSKECRAAQDEESHDSHHIATSRMDVGGFAVGAMCGAVATAFAAPAYLTPSTKG</sequence>
<feature type="region of interest" description="Disordered" evidence="1">
    <location>
        <begin position="61"/>
        <end position="91"/>
    </location>
</feature>
<gene>
    <name evidence="3" type="ORF">GCM10025876_34030</name>
</gene>
<comment type="caution">
    <text evidence="3">The sequence shown here is derived from an EMBL/GenBank/DDBJ whole genome shotgun (WGS) entry which is preliminary data.</text>
</comment>
<accession>A0ABQ6IKK7</accession>
<keyword evidence="2" id="KW-1133">Transmembrane helix</keyword>
<feature type="compositionally biased region" description="Basic and acidic residues" evidence="1">
    <location>
        <begin position="61"/>
        <end position="90"/>
    </location>
</feature>